<keyword evidence="5" id="KW-1185">Reference proteome</keyword>
<feature type="binding site" evidence="3">
    <location>
        <position position="286"/>
    </location>
    <ligand>
        <name>Mg(2+)</name>
        <dbReference type="ChEBI" id="CHEBI:18420"/>
        <label>1</label>
    </ligand>
</feature>
<evidence type="ECO:0000256" key="3">
    <source>
        <dbReference type="PIRSR" id="PIRSR605502-1"/>
    </source>
</evidence>
<keyword evidence="3" id="KW-0479">Metal-binding</keyword>
<keyword evidence="3" id="KW-0460">Magnesium</keyword>
<dbReference type="PANTHER" id="PTHR16222:SF24">
    <property type="entry name" value="ADP-RIBOSYLHYDROLASE ARH3"/>
    <property type="match status" value="1"/>
</dbReference>
<gene>
    <name evidence="4" type="ORF">M23134_07249</name>
</gene>
<feature type="binding site" evidence="3">
    <location>
        <position position="283"/>
    </location>
    <ligand>
        <name>Mg(2+)</name>
        <dbReference type="ChEBI" id="CHEBI:18420"/>
        <label>1</label>
    </ligand>
</feature>
<dbReference type="Gene3D" id="1.10.4080.10">
    <property type="entry name" value="ADP-ribosylation/Crystallin J1"/>
    <property type="match status" value="1"/>
</dbReference>
<dbReference type="SUPFAM" id="SSF101478">
    <property type="entry name" value="ADP-ribosylglycohydrolase"/>
    <property type="match status" value="1"/>
</dbReference>
<dbReference type="PANTHER" id="PTHR16222">
    <property type="entry name" value="ADP-RIBOSYLGLYCOHYDROLASE"/>
    <property type="match status" value="1"/>
</dbReference>
<feature type="binding site" evidence="3">
    <location>
        <position position="285"/>
    </location>
    <ligand>
        <name>Mg(2+)</name>
        <dbReference type="ChEBI" id="CHEBI:18420"/>
        <label>1</label>
    </ligand>
</feature>
<keyword evidence="2 4" id="KW-0378">Hydrolase</keyword>
<dbReference type="GO" id="GO:0046872">
    <property type="term" value="F:metal ion binding"/>
    <property type="evidence" value="ECO:0007669"/>
    <property type="project" value="UniProtKB-KW"/>
</dbReference>
<feature type="binding site" evidence="3">
    <location>
        <position position="60"/>
    </location>
    <ligand>
        <name>Mg(2+)</name>
        <dbReference type="ChEBI" id="CHEBI:18420"/>
        <label>1</label>
    </ligand>
</feature>
<dbReference type="InterPro" id="IPR005502">
    <property type="entry name" value="Ribosyl_crysJ1"/>
</dbReference>
<evidence type="ECO:0000313" key="4">
    <source>
        <dbReference type="EMBL" id="EAY25060.1"/>
    </source>
</evidence>
<protein>
    <submittedName>
        <fullName evidence="4">ADP-ribosylglycohydrolase superfamily</fullName>
    </submittedName>
</protein>
<dbReference type="InterPro" id="IPR050792">
    <property type="entry name" value="ADP-ribosylglycohydrolase"/>
</dbReference>
<dbReference type="EMBL" id="AAWS01000056">
    <property type="protein sequence ID" value="EAY25060.1"/>
    <property type="molecule type" value="Genomic_DNA"/>
</dbReference>
<dbReference type="GO" id="GO:0016787">
    <property type="term" value="F:hydrolase activity"/>
    <property type="evidence" value="ECO:0007669"/>
    <property type="project" value="UniProtKB-KW"/>
</dbReference>
<dbReference type="RefSeq" id="WP_002703664.1">
    <property type="nucleotide sequence ID" value="NZ_AAWS01000056.1"/>
</dbReference>
<evidence type="ECO:0000256" key="1">
    <source>
        <dbReference type="ARBA" id="ARBA00010702"/>
    </source>
</evidence>
<dbReference type="OrthoDB" id="9798107at2"/>
<accession>A1ZX79</accession>
<organism evidence="4 5">
    <name type="scientific">Microscilla marina ATCC 23134</name>
    <dbReference type="NCBI Taxonomy" id="313606"/>
    <lineage>
        <taxon>Bacteria</taxon>
        <taxon>Pseudomonadati</taxon>
        <taxon>Bacteroidota</taxon>
        <taxon>Cytophagia</taxon>
        <taxon>Cytophagales</taxon>
        <taxon>Microscillaceae</taxon>
        <taxon>Microscilla</taxon>
    </lineage>
</organism>
<comment type="caution">
    <text evidence="4">The sequence shown here is derived from an EMBL/GenBank/DDBJ whole genome shotgun (WGS) entry which is preliminary data.</text>
</comment>
<evidence type="ECO:0000313" key="5">
    <source>
        <dbReference type="Proteomes" id="UP000004095"/>
    </source>
</evidence>
<comment type="similarity">
    <text evidence="1">Belongs to the ADP-ribosylglycohydrolase family.</text>
</comment>
<reference evidence="4 5" key="1">
    <citation type="submission" date="2007-01" db="EMBL/GenBank/DDBJ databases">
        <authorList>
            <person name="Haygood M."/>
            <person name="Podell S."/>
            <person name="Anderson C."/>
            <person name="Hopkinson B."/>
            <person name="Roe K."/>
            <person name="Barbeau K."/>
            <person name="Gaasterland T."/>
            <person name="Ferriera S."/>
            <person name="Johnson J."/>
            <person name="Kravitz S."/>
            <person name="Beeson K."/>
            <person name="Sutton G."/>
            <person name="Rogers Y.-H."/>
            <person name="Friedman R."/>
            <person name="Frazier M."/>
            <person name="Venter J.C."/>
        </authorList>
    </citation>
    <scope>NUCLEOTIDE SEQUENCE [LARGE SCALE GENOMIC DNA]</scope>
    <source>
        <strain evidence="4 5">ATCC 23134</strain>
    </source>
</reference>
<name>A1ZX79_MICM2</name>
<sequence>MNLQDILLGFAIGDAFGAGVEFQDRNWIRENIDFSSFVNVRSSVQALHTDIQNYHDWEYTDDTEMTIGLIKALISEQPFIEELLVKFWKKEYEEGGNVKGYTRAGHGSISWVYSGEKTIDEVRRFQQKRRFPGNAPATRALPIGFIKDHLINDYAIINANATHPHSKAIAASIIVARATQYLLVQKRKQEDIIFYCAEFIKDIDSDTFNLIFQVESLPPPSELTEQDYIVLCGPQPIEPPKFLAGIKGLPSDAYHTSACVLYLLKHSKSAFEGLKNAILMGGDVDSIASICTGILSGKYGISSLPHFMIESVEGKPYLNDLARRFYKYLDQKSS</sequence>
<comment type="cofactor">
    <cofactor evidence="3">
        <name>Mg(2+)</name>
        <dbReference type="ChEBI" id="CHEBI:18420"/>
    </cofactor>
    <text evidence="3">Binds 2 magnesium ions per subunit.</text>
</comment>
<proteinExistence type="inferred from homology"/>
<dbReference type="Pfam" id="PF03747">
    <property type="entry name" value="ADP_ribosyl_GH"/>
    <property type="match status" value="1"/>
</dbReference>
<dbReference type="InterPro" id="IPR036705">
    <property type="entry name" value="Ribosyl_crysJ1_sf"/>
</dbReference>
<evidence type="ECO:0000256" key="2">
    <source>
        <dbReference type="ARBA" id="ARBA00022801"/>
    </source>
</evidence>
<dbReference type="AlphaFoldDB" id="A1ZX79"/>
<feature type="binding site" evidence="3">
    <location>
        <position position="61"/>
    </location>
    <ligand>
        <name>Mg(2+)</name>
        <dbReference type="ChEBI" id="CHEBI:18420"/>
        <label>1</label>
    </ligand>
</feature>
<feature type="binding site" evidence="3">
    <location>
        <position position="62"/>
    </location>
    <ligand>
        <name>Mg(2+)</name>
        <dbReference type="ChEBI" id="CHEBI:18420"/>
        <label>1</label>
    </ligand>
</feature>
<dbReference type="eggNOG" id="COG1397">
    <property type="taxonomic scope" value="Bacteria"/>
</dbReference>
<dbReference type="Proteomes" id="UP000004095">
    <property type="component" value="Unassembled WGS sequence"/>
</dbReference>